<feature type="domain" description="HTH merR-type" evidence="2">
    <location>
        <begin position="1"/>
        <end position="71"/>
    </location>
</feature>
<dbReference type="Pfam" id="PF13411">
    <property type="entry name" value="MerR_1"/>
    <property type="match status" value="1"/>
</dbReference>
<comment type="caution">
    <text evidence="3">The sequence shown here is derived from an EMBL/GenBank/DDBJ whole genome shotgun (WGS) entry which is preliminary data.</text>
</comment>
<dbReference type="GO" id="GO:0003677">
    <property type="term" value="F:DNA binding"/>
    <property type="evidence" value="ECO:0007669"/>
    <property type="project" value="UniProtKB-KW"/>
</dbReference>
<dbReference type="Proteomes" id="UP000323946">
    <property type="component" value="Unassembled WGS sequence"/>
</dbReference>
<sequence length="269" mass="29023">MLSIGEFAQLTGLSAKALRIYDKQGLLEPADVDPWSNYRRYSAGQLETAIRLKALRAADVGLAEAQRALRGSEEATAVLAEHRERVAAERARQDEALAAATALLERPICWDVRERQVEAQHWVGAALPVDDDLADEQADLAFGALFRALAAEDNPPTGPFWSSMRAGSGEDEVELLCCWPVARAVAPDWSVPGVSVVRGEVRAGRELVVGWRYDQDVPVVDSAVHPAVVALLAEAERRGAEVDLAAVRQIGQLDETGDAVGMEVALPLV</sequence>
<gene>
    <name evidence="3" type="ORF">F1721_23865</name>
</gene>
<dbReference type="PROSITE" id="PS50937">
    <property type="entry name" value="HTH_MERR_2"/>
    <property type="match status" value="1"/>
</dbReference>
<evidence type="ECO:0000256" key="1">
    <source>
        <dbReference type="ARBA" id="ARBA00023125"/>
    </source>
</evidence>
<dbReference type="PANTHER" id="PTHR30204">
    <property type="entry name" value="REDOX-CYCLING DRUG-SENSING TRANSCRIPTIONAL ACTIVATOR SOXR"/>
    <property type="match status" value="1"/>
</dbReference>
<dbReference type="AlphaFoldDB" id="A0A5M7BKC7"/>
<dbReference type="SMR" id="A0A5M7BKC7"/>
<accession>A0A5M7BKC7</accession>
<keyword evidence="4" id="KW-1185">Reference proteome</keyword>
<dbReference type="OrthoDB" id="7849865at2"/>
<evidence type="ECO:0000313" key="4">
    <source>
        <dbReference type="Proteomes" id="UP000323946"/>
    </source>
</evidence>
<dbReference type="InterPro" id="IPR047057">
    <property type="entry name" value="MerR_fam"/>
</dbReference>
<dbReference type="SMART" id="SM00422">
    <property type="entry name" value="HTH_MERR"/>
    <property type="match status" value="1"/>
</dbReference>
<dbReference type="GO" id="GO:0003700">
    <property type="term" value="F:DNA-binding transcription factor activity"/>
    <property type="evidence" value="ECO:0007669"/>
    <property type="project" value="InterPro"/>
</dbReference>
<dbReference type="RefSeq" id="WP_150068986.1">
    <property type="nucleotide sequence ID" value="NZ_VWPH01000011.1"/>
</dbReference>
<dbReference type="Gene3D" id="1.10.1660.10">
    <property type="match status" value="1"/>
</dbReference>
<evidence type="ECO:0000313" key="3">
    <source>
        <dbReference type="EMBL" id="KAA5830132.1"/>
    </source>
</evidence>
<evidence type="ECO:0000259" key="2">
    <source>
        <dbReference type="PROSITE" id="PS50937"/>
    </source>
</evidence>
<dbReference type="SUPFAM" id="SSF46955">
    <property type="entry name" value="Putative DNA-binding domain"/>
    <property type="match status" value="1"/>
</dbReference>
<dbReference type="Gene3D" id="3.20.80.10">
    <property type="entry name" value="Regulatory factor, effector binding domain"/>
    <property type="match status" value="1"/>
</dbReference>
<dbReference type="PANTHER" id="PTHR30204:SF97">
    <property type="entry name" value="MERR FAMILY REGULATORY PROTEIN"/>
    <property type="match status" value="1"/>
</dbReference>
<proteinExistence type="predicted"/>
<name>A0A5M7BKC7_SACHI</name>
<reference evidence="3 4" key="1">
    <citation type="submission" date="2019-09" db="EMBL/GenBank/DDBJ databases">
        <title>Draft genome sequence of the thermophilic Saccharopolyspora hirsuta VKM Ac-666T.</title>
        <authorList>
            <person name="Lobastova T.G."/>
            <person name="Fokina V."/>
            <person name="Bragin E.Y."/>
            <person name="Shtratnikova V.Y."/>
            <person name="Starodumova I.P."/>
            <person name="Tarlachkov S.V."/>
            <person name="Donova M.V."/>
        </authorList>
    </citation>
    <scope>NUCLEOTIDE SEQUENCE [LARGE SCALE GENOMIC DNA]</scope>
    <source>
        <strain evidence="3 4">VKM Ac-666</strain>
    </source>
</reference>
<protein>
    <submittedName>
        <fullName evidence="3">MerR family transcriptional regulator</fullName>
    </submittedName>
</protein>
<dbReference type="PROSITE" id="PS00552">
    <property type="entry name" value="HTH_MERR_1"/>
    <property type="match status" value="1"/>
</dbReference>
<dbReference type="EMBL" id="VWPH01000011">
    <property type="protein sequence ID" value="KAA5830132.1"/>
    <property type="molecule type" value="Genomic_DNA"/>
</dbReference>
<keyword evidence="1" id="KW-0238">DNA-binding</keyword>
<organism evidence="3 4">
    <name type="scientific">Saccharopolyspora hirsuta</name>
    <dbReference type="NCBI Taxonomy" id="1837"/>
    <lineage>
        <taxon>Bacteria</taxon>
        <taxon>Bacillati</taxon>
        <taxon>Actinomycetota</taxon>
        <taxon>Actinomycetes</taxon>
        <taxon>Pseudonocardiales</taxon>
        <taxon>Pseudonocardiaceae</taxon>
        <taxon>Saccharopolyspora</taxon>
    </lineage>
</organism>
<dbReference type="InterPro" id="IPR009061">
    <property type="entry name" value="DNA-bd_dom_put_sf"/>
</dbReference>
<dbReference type="InterPro" id="IPR000551">
    <property type="entry name" value="MerR-type_HTH_dom"/>
</dbReference>
<dbReference type="InterPro" id="IPR011256">
    <property type="entry name" value="Reg_factor_effector_dom_sf"/>
</dbReference>